<feature type="compositionally biased region" description="Basic and acidic residues" evidence="4">
    <location>
        <begin position="473"/>
        <end position="502"/>
    </location>
</feature>
<comment type="subcellular location">
    <subcellularLocation>
        <location evidence="1">Nucleus</location>
    </subcellularLocation>
</comment>
<feature type="domain" description="HTH CENPB-type" evidence="5">
    <location>
        <begin position="69"/>
        <end position="140"/>
    </location>
</feature>
<dbReference type="InterPro" id="IPR050863">
    <property type="entry name" value="CenT-Element_Derived"/>
</dbReference>
<dbReference type="SUPFAM" id="SSF46689">
    <property type="entry name" value="Homeodomain-like"/>
    <property type="match status" value="2"/>
</dbReference>
<evidence type="ECO:0000256" key="1">
    <source>
        <dbReference type="ARBA" id="ARBA00004123"/>
    </source>
</evidence>
<evidence type="ECO:0000313" key="6">
    <source>
        <dbReference type="EMBL" id="CAH1244025.1"/>
    </source>
</evidence>
<dbReference type="GO" id="GO:0005634">
    <property type="term" value="C:nucleus"/>
    <property type="evidence" value="ECO:0007669"/>
    <property type="project" value="UniProtKB-SubCell"/>
</dbReference>
<dbReference type="InterPro" id="IPR009057">
    <property type="entry name" value="Homeodomain-like_sf"/>
</dbReference>
<dbReference type="Pfam" id="PF04218">
    <property type="entry name" value="CENP-B_N"/>
    <property type="match status" value="1"/>
</dbReference>
<dbReference type="InterPro" id="IPR004875">
    <property type="entry name" value="DDE_SF_endonuclease_dom"/>
</dbReference>
<dbReference type="GO" id="GO:0003677">
    <property type="term" value="F:DNA binding"/>
    <property type="evidence" value="ECO:0007669"/>
    <property type="project" value="UniProtKB-KW"/>
</dbReference>
<gene>
    <name evidence="6" type="primary">TIGD4</name>
    <name evidence="6" type="ORF">BLAG_LOCUS6780</name>
</gene>
<dbReference type="InterPro" id="IPR006600">
    <property type="entry name" value="HTH_CenpB_DNA-bd_dom"/>
</dbReference>
<reference evidence="6" key="1">
    <citation type="submission" date="2022-01" db="EMBL/GenBank/DDBJ databases">
        <authorList>
            <person name="Braso-Vives M."/>
        </authorList>
    </citation>
    <scope>NUCLEOTIDE SEQUENCE</scope>
</reference>
<evidence type="ECO:0000256" key="2">
    <source>
        <dbReference type="ARBA" id="ARBA00023125"/>
    </source>
</evidence>
<protein>
    <submittedName>
        <fullName evidence="6">TIGD4 protein</fullName>
    </submittedName>
</protein>
<dbReference type="OrthoDB" id="7602122at2759"/>
<dbReference type="Pfam" id="PF03221">
    <property type="entry name" value="HTH_Tnp_Tc5"/>
    <property type="match status" value="1"/>
</dbReference>
<keyword evidence="7" id="KW-1185">Reference proteome</keyword>
<accession>A0A8J9YYP6</accession>
<dbReference type="EMBL" id="OV696698">
    <property type="protein sequence ID" value="CAH1244025.1"/>
    <property type="molecule type" value="Genomic_DNA"/>
</dbReference>
<evidence type="ECO:0000256" key="4">
    <source>
        <dbReference type="SAM" id="MobiDB-lite"/>
    </source>
</evidence>
<name>A0A8J9YYP6_BRALA</name>
<dbReference type="PROSITE" id="PS51253">
    <property type="entry name" value="HTH_CENPB"/>
    <property type="match status" value="1"/>
</dbReference>
<evidence type="ECO:0000259" key="5">
    <source>
        <dbReference type="PROSITE" id="PS51253"/>
    </source>
</evidence>
<dbReference type="PANTHER" id="PTHR19303">
    <property type="entry name" value="TRANSPOSON"/>
    <property type="match status" value="1"/>
</dbReference>
<dbReference type="SMART" id="SM00674">
    <property type="entry name" value="CENPB"/>
    <property type="match status" value="1"/>
</dbReference>
<sequence>MASESCARSKVLKKTLTLGQKIEVIRRYEKGGTGARAIALDFGVGKTQIQNIVKRKREYLEDYEKNAPINKKRNTRLSANEDINKLCWHYFCETSTRPVTGPMLQQQALKFAEQLGVVGFKASNGWLESFKNRHNIAIGAKITGVSGAVAKDWPDRIADITAGYSAEDIYNLDESGLFFRTTSNQTVLPVKGDHSYFSREKQAQDSLTILLCVNMAGEKERPLVIGQAARPPCFKNVQLSSLPVSYAHNKMAWMTSELFLDWLRTFDRKMGSQDRKVLLFLDHAPSHPHVRYRNVELVFFPPSTTSRYQPLGQGVIHSFKLNYRKRQLRRVLQERQKHREASGEQLAREVSVLEAVQWVSSAWQEVPQRTIQTCFRKAGFVWRMSGIAEPEEDTGEAEDLTYNRDPAGADQLTQELFGCKFDELSLIDRDLPTCDLEGRDWDEDATILLDELQEETREGSDNDNEEDTTDNINNREESSVVDKDKATSNTEARDAEPHKDNPIKDLNTLVELMKHIKHFCAEEGLGDLLNSFHHADEMLNSIWSERQGAADIDQN</sequence>
<keyword evidence="3" id="KW-0539">Nucleus</keyword>
<evidence type="ECO:0000313" key="7">
    <source>
        <dbReference type="Proteomes" id="UP000838412"/>
    </source>
</evidence>
<organism evidence="6 7">
    <name type="scientific">Branchiostoma lanceolatum</name>
    <name type="common">Common lancelet</name>
    <name type="synonym">Amphioxus lanceolatum</name>
    <dbReference type="NCBI Taxonomy" id="7740"/>
    <lineage>
        <taxon>Eukaryota</taxon>
        <taxon>Metazoa</taxon>
        <taxon>Chordata</taxon>
        <taxon>Cephalochordata</taxon>
        <taxon>Leptocardii</taxon>
        <taxon>Amphioxiformes</taxon>
        <taxon>Branchiostomatidae</taxon>
        <taxon>Branchiostoma</taxon>
    </lineage>
</organism>
<dbReference type="InterPro" id="IPR007889">
    <property type="entry name" value="HTH_Psq"/>
</dbReference>
<keyword evidence="2" id="KW-0238">DNA-binding</keyword>
<dbReference type="Gene3D" id="1.10.10.60">
    <property type="entry name" value="Homeodomain-like"/>
    <property type="match status" value="2"/>
</dbReference>
<dbReference type="Proteomes" id="UP000838412">
    <property type="component" value="Chromosome 13"/>
</dbReference>
<dbReference type="PANTHER" id="PTHR19303:SF73">
    <property type="entry name" value="PROTEIN PDC2"/>
    <property type="match status" value="1"/>
</dbReference>
<evidence type="ECO:0000256" key="3">
    <source>
        <dbReference type="ARBA" id="ARBA00023242"/>
    </source>
</evidence>
<feature type="region of interest" description="Disordered" evidence="4">
    <location>
        <begin position="453"/>
        <end position="502"/>
    </location>
</feature>
<dbReference type="Pfam" id="PF03184">
    <property type="entry name" value="DDE_1"/>
    <property type="match status" value="1"/>
</dbReference>
<dbReference type="AlphaFoldDB" id="A0A8J9YYP6"/>
<proteinExistence type="predicted"/>